<dbReference type="InterPro" id="IPR012941">
    <property type="entry name" value="Phe_hydrox_C_dim_dom"/>
</dbReference>
<dbReference type="Gene3D" id="3.30.9.10">
    <property type="entry name" value="D-Amino Acid Oxidase, subunit A, domain 2"/>
    <property type="match status" value="1"/>
</dbReference>
<name>A0AAX6ML75_9PEZI</name>
<dbReference type="PANTHER" id="PTHR43004:SF10">
    <property type="entry name" value="2-MONOOXYGENASE, PUTATIVE (AFU_ORTHOLOGUE AFUA_6G11480)-RELATED"/>
    <property type="match status" value="1"/>
</dbReference>
<evidence type="ECO:0000313" key="8">
    <source>
        <dbReference type="EMBL" id="KAK6953203.1"/>
    </source>
</evidence>
<accession>A0AAX6ML75</accession>
<comment type="similarity">
    <text evidence="2">Belongs to the PheA/TfdB FAD monooxygenase family.</text>
</comment>
<keyword evidence="9" id="KW-1185">Reference proteome</keyword>
<dbReference type="Pfam" id="PF07976">
    <property type="entry name" value="Phe_hydrox_dim"/>
    <property type="match status" value="1"/>
</dbReference>
<dbReference type="InterPro" id="IPR036249">
    <property type="entry name" value="Thioredoxin-like_sf"/>
</dbReference>
<dbReference type="GO" id="GO:0016709">
    <property type="term" value="F:oxidoreductase activity, acting on paired donors, with incorporation or reduction of molecular oxygen, NAD(P)H as one donor, and incorporation of one atom of oxygen"/>
    <property type="evidence" value="ECO:0007669"/>
    <property type="project" value="UniProtKB-ARBA"/>
</dbReference>
<dbReference type="EMBL" id="JBANMG010000005">
    <property type="protein sequence ID" value="KAK6953203.1"/>
    <property type="molecule type" value="Genomic_DNA"/>
</dbReference>
<gene>
    <name evidence="8" type="ORF">Daesc_005503</name>
</gene>
<organism evidence="8 9">
    <name type="scientific">Daldinia eschscholtzii</name>
    <dbReference type="NCBI Taxonomy" id="292717"/>
    <lineage>
        <taxon>Eukaryota</taxon>
        <taxon>Fungi</taxon>
        <taxon>Dikarya</taxon>
        <taxon>Ascomycota</taxon>
        <taxon>Pezizomycotina</taxon>
        <taxon>Sordariomycetes</taxon>
        <taxon>Xylariomycetidae</taxon>
        <taxon>Xylariales</taxon>
        <taxon>Hypoxylaceae</taxon>
        <taxon>Daldinia</taxon>
    </lineage>
</organism>
<keyword evidence="3" id="KW-0285">Flavoprotein</keyword>
<protein>
    <submittedName>
        <fullName evidence="8">Uncharacterized protein</fullName>
    </submittedName>
</protein>
<dbReference type="InterPro" id="IPR050641">
    <property type="entry name" value="RIFMO-like"/>
</dbReference>
<evidence type="ECO:0000259" key="6">
    <source>
        <dbReference type="Pfam" id="PF01494"/>
    </source>
</evidence>
<feature type="domain" description="Phenol hydroxylase-like C-terminal dimerisation" evidence="7">
    <location>
        <begin position="397"/>
        <end position="471"/>
    </location>
</feature>
<dbReference type="InterPro" id="IPR036188">
    <property type="entry name" value="FAD/NAD-bd_sf"/>
</dbReference>
<evidence type="ECO:0000256" key="3">
    <source>
        <dbReference type="ARBA" id="ARBA00022630"/>
    </source>
</evidence>
<evidence type="ECO:0000256" key="1">
    <source>
        <dbReference type="ARBA" id="ARBA00005179"/>
    </source>
</evidence>
<evidence type="ECO:0000259" key="7">
    <source>
        <dbReference type="Pfam" id="PF07976"/>
    </source>
</evidence>
<sequence>MEEQVDVLICGGGSAGLCAGVWLARSGIRFRILEQRDGPLKKGQADGVQCRTVEIFESFGLSDVLLNEAYHASELTFWAPEDGRAGIRRTHYAPDKLAGVSHLPHVLLSQARINELLTNEMESKAGRPCVEYGCEVLGVEVDSESAKDSNAYCVTVAVSKSGTERKYRAKYVLGSDGAHSAVRKSLGFKMVGDTSDSVWGVMDIYPRTNFPDIRKKAVIQSAAGNLIIIPREGDLLVRFYIELNNVVAKDVTLEALHEKLRQILQPYDLEVAETEWWSAYSIGQRLADHFHKDYRVFLGGDACHTHSPKAGQGMNVSLQDGYNIGWKLAAVIRGRAKPELLETYVSERQKTAAELIEFDRSWTKLFSSSYRKEHGITPEQFHDKFLLSARYTAGQAINYSDSTIVSAKTSEASLATGLTIGMRLPSVPVIRFSDARVMELVRFLPAQSWWHILVFSGDIRDPKTLTRLQNVRIFSLYSIRS</sequence>
<dbReference type="SUPFAM" id="SSF52833">
    <property type="entry name" value="Thioredoxin-like"/>
    <property type="match status" value="1"/>
</dbReference>
<keyword evidence="4" id="KW-0274">FAD</keyword>
<dbReference type="SUPFAM" id="SSF54373">
    <property type="entry name" value="FAD-linked reductases, C-terminal domain"/>
    <property type="match status" value="1"/>
</dbReference>
<dbReference type="Gene3D" id="3.50.50.60">
    <property type="entry name" value="FAD/NAD(P)-binding domain"/>
    <property type="match status" value="1"/>
</dbReference>
<dbReference type="AlphaFoldDB" id="A0AAX6ML75"/>
<dbReference type="PRINTS" id="PR00420">
    <property type="entry name" value="RNGMNOXGNASE"/>
</dbReference>
<dbReference type="PANTHER" id="PTHR43004">
    <property type="entry name" value="TRK SYSTEM POTASSIUM UPTAKE PROTEIN"/>
    <property type="match status" value="1"/>
</dbReference>
<reference evidence="8 9" key="1">
    <citation type="journal article" date="2024" name="Front Chem Biol">
        <title>Unveiling the potential of Daldinia eschscholtzii MFLUCC 19-0629 through bioactivity and bioinformatics studies for enhanced sustainable agriculture production.</title>
        <authorList>
            <person name="Brooks S."/>
            <person name="Weaver J.A."/>
            <person name="Klomchit A."/>
            <person name="Alharthi S.A."/>
            <person name="Onlamun T."/>
            <person name="Nurani R."/>
            <person name="Vong T.K."/>
            <person name="Alberti F."/>
            <person name="Greco C."/>
        </authorList>
    </citation>
    <scope>NUCLEOTIDE SEQUENCE [LARGE SCALE GENOMIC DNA]</scope>
    <source>
        <strain evidence="8">MFLUCC 19-0629</strain>
    </source>
</reference>
<evidence type="ECO:0000256" key="4">
    <source>
        <dbReference type="ARBA" id="ARBA00022827"/>
    </source>
</evidence>
<comment type="caution">
    <text evidence="8">The sequence shown here is derived from an EMBL/GenBank/DDBJ whole genome shotgun (WGS) entry which is preliminary data.</text>
</comment>
<dbReference type="Proteomes" id="UP001369815">
    <property type="component" value="Unassembled WGS sequence"/>
</dbReference>
<feature type="domain" description="FAD-binding" evidence="6">
    <location>
        <begin position="5"/>
        <end position="358"/>
    </location>
</feature>
<proteinExistence type="inferred from homology"/>
<dbReference type="GO" id="GO:0071949">
    <property type="term" value="F:FAD binding"/>
    <property type="evidence" value="ECO:0007669"/>
    <property type="project" value="InterPro"/>
</dbReference>
<comment type="pathway">
    <text evidence="1">Secondary metabolite biosynthesis.</text>
</comment>
<dbReference type="InterPro" id="IPR038220">
    <property type="entry name" value="PHOX_C_sf"/>
</dbReference>
<evidence type="ECO:0000256" key="2">
    <source>
        <dbReference type="ARBA" id="ARBA00007801"/>
    </source>
</evidence>
<evidence type="ECO:0000313" key="9">
    <source>
        <dbReference type="Proteomes" id="UP001369815"/>
    </source>
</evidence>
<dbReference type="Pfam" id="PF01494">
    <property type="entry name" value="FAD_binding_3"/>
    <property type="match status" value="1"/>
</dbReference>
<evidence type="ECO:0000256" key="5">
    <source>
        <dbReference type="ARBA" id="ARBA00023002"/>
    </source>
</evidence>
<keyword evidence="5" id="KW-0560">Oxidoreductase</keyword>
<dbReference type="Gene3D" id="3.40.30.20">
    <property type="match status" value="1"/>
</dbReference>
<dbReference type="SUPFAM" id="SSF51905">
    <property type="entry name" value="FAD/NAD(P)-binding domain"/>
    <property type="match status" value="1"/>
</dbReference>
<dbReference type="InterPro" id="IPR002938">
    <property type="entry name" value="FAD-bd"/>
</dbReference>